<evidence type="ECO:0000256" key="2">
    <source>
        <dbReference type="ARBA" id="ARBA00022603"/>
    </source>
</evidence>
<keyword evidence="4" id="KW-0949">S-adenosyl-L-methionine</keyword>
<evidence type="ECO:0000256" key="3">
    <source>
        <dbReference type="ARBA" id="ARBA00022679"/>
    </source>
</evidence>
<protein>
    <submittedName>
        <fullName evidence="8">5-methyltetrahydrofolate--homocysteine methyltransferase</fullName>
        <ecNumber evidence="8">2.1.1.13</ecNumber>
    </submittedName>
</protein>
<dbReference type="EMBL" id="UOEE01000327">
    <property type="protein sequence ID" value="VAW01802.1"/>
    <property type="molecule type" value="Genomic_DNA"/>
</dbReference>
<evidence type="ECO:0000256" key="4">
    <source>
        <dbReference type="ARBA" id="ARBA00022691"/>
    </source>
</evidence>
<dbReference type="PROSITE" id="PS50970">
    <property type="entry name" value="HCY"/>
    <property type="match status" value="1"/>
</dbReference>
<evidence type="ECO:0000256" key="5">
    <source>
        <dbReference type="ARBA" id="ARBA00022723"/>
    </source>
</evidence>
<dbReference type="GO" id="GO:0046872">
    <property type="term" value="F:metal ion binding"/>
    <property type="evidence" value="ECO:0007669"/>
    <property type="project" value="UniProtKB-KW"/>
</dbReference>
<dbReference type="SUPFAM" id="SSF82282">
    <property type="entry name" value="Homocysteine S-methyltransferase"/>
    <property type="match status" value="1"/>
</dbReference>
<evidence type="ECO:0000259" key="7">
    <source>
        <dbReference type="PROSITE" id="PS50970"/>
    </source>
</evidence>
<dbReference type="AlphaFoldDB" id="A0A3B0SH99"/>
<dbReference type="GO" id="GO:0046653">
    <property type="term" value="P:tetrahydrofolate metabolic process"/>
    <property type="evidence" value="ECO:0007669"/>
    <property type="project" value="TreeGrafter"/>
</dbReference>
<dbReference type="EC" id="2.1.1.13" evidence="8"/>
<dbReference type="InterPro" id="IPR003726">
    <property type="entry name" value="HCY_dom"/>
</dbReference>
<accession>A0A3B0SH99</accession>
<feature type="domain" description="Hcy-binding" evidence="7">
    <location>
        <begin position="7"/>
        <end position="154"/>
    </location>
</feature>
<keyword evidence="2 8" id="KW-0489">Methyltransferase</keyword>
<evidence type="ECO:0000256" key="6">
    <source>
        <dbReference type="ARBA" id="ARBA00023285"/>
    </source>
</evidence>
<dbReference type="PANTHER" id="PTHR45833">
    <property type="entry name" value="METHIONINE SYNTHASE"/>
    <property type="match status" value="1"/>
</dbReference>
<sequence length="154" mass="16769">MNREQRLAKFEQKLKTKVGVIDGAMGTSIQLLGLNEADFRGEKLVDWPSSVKGNNDLLNLSKPEAIRQIHRDFLAAGADLIETNTFNATSISQADYGLQDMAPKIAEAGAKIARQVADEWEAKYPDKIALVGGAMGPLSKTLSLSPRVEDPGFR</sequence>
<gene>
    <name evidence="8" type="ORF">MNBD_ALPHA06-268</name>
</gene>
<proteinExistence type="inferred from homology"/>
<keyword evidence="3 8" id="KW-0808">Transferase</keyword>
<dbReference type="PANTHER" id="PTHR45833:SF1">
    <property type="entry name" value="METHIONINE SYNTHASE"/>
    <property type="match status" value="1"/>
</dbReference>
<organism evidence="8">
    <name type="scientific">hydrothermal vent metagenome</name>
    <dbReference type="NCBI Taxonomy" id="652676"/>
    <lineage>
        <taxon>unclassified sequences</taxon>
        <taxon>metagenomes</taxon>
        <taxon>ecological metagenomes</taxon>
    </lineage>
</organism>
<dbReference type="Pfam" id="PF02574">
    <property type="entry name" value="S-methyl_trans"/>
    <property type="match status" value="1"/>
</dbReference>
<evidence type="ECO:0000256" key="1">
    <source>
        <dbReference type="ARBA" id="ARBA00010398"/>
    </source>
</evidence>
<dbReference type="GO" id="GO:0050667">
    <property type="term" value="P:homocysteine metabolic process"/>
    <property type="evidence" value="ECO:0007669"/>
    <property type="project" value="TreeGrafter"/>
</dbReference>
<dbReference type="GO" id="GO:0008705">
    <property type="term" value="F:methionine synthase activity"/>
    <property type="evidence" value="ECO:0007669"/>
    <property type="project" value="UniProtKB-EC"/>
</dbReference>
<feature type="non-terminal residue" evidence="8">
    <location>
        <position position="154"/>
    </location>
</feature>
<dbReference type="GO" id="GO:0005829">
    <property type="term" value="C:cytosol"/>
    <property type="evidence" value="ECO:0007669"/>
    <property type="project" value="TreeGrafter"/>
</dbReference>
<reference evidence="8" key="1">
    <citation type="submission" date="2018-06" db="EMBL/GenBank/DDBJ databases">
        <authorList>
            <person name="Zhirakovskaya E."/>
        </authorList>
    </citation>
    <scope>NUCLEOTIDE SEQUENCE</scope>
</reference>
<name>A0A3B0SH99_9ZZZZ</name>
<dbReference type="Gene3D" id="3.20.20.330">
    <property type="entry name" value="Homocysteine-binding-like domain"/>
    <property type="match status" value="1"/>
</dbReference>
<keyword evidence="5" id="KW-0479">Metal-binding</keyword>
<comment type="similarity">
    <text evidence="1">Belongs to the vitamin-B12 dependent methionine synthase family.</text>
</comment>
<dbReference type="InterPro" id="IPR036589">
    <property type="entry name" value="HCY_dom_sf"/>
</dbReference>
<dbReference type="GO" id="GO:0032259">
    <property type="term" value="P:methylation"/>
    <property type="evidence" value="ECO:0007669"/>
    <property type="project" value="UniProtKB-KW"/>
</dbReference>
<dbReference type="InterPro" id="IPR050554">
    <property type="entry name" value="Met_Synthase/Corrinoid"/>
</dbReference>
<keyword evidence="6" id="KW-0170">Cobalt</keyword>
<evidence type="ECO:0000313" key="8">
    <source>
        <dbReference type="EMBL" id="VAW01802.1"/>
    </source>
</evidence>